<gene>
    <name evidence="2" type="ORF">GRF59_17000</name>
</gene>
<keyword evidence="1" id="KW-0732">Signal</keyword>
<dbReference type="Proteomes" id="UP000460318">
    <property type="component" value="Unassembled WGS sequence"/>
</dbReference>
<organism evidence="2 3">
    <name type="scientific">Paenibacillus dendrobii</name>
    <dbReference type="NCBI Taxonomy" id="2691084"/>
    <lineage>
        <taxon>Bacteria</taxon>
        <taxon>Bacillati</taxon>
        <taxon>Bacillota</taxon>
        <taxon>Bacilli</taxon>
        <taxon>Bacillales</taxon>
        <taxon>Paenibacillaceae</taxon>
        <taxon>Paenibacillus</taxon>
    </lineage>
</organism>
<keyword evidence="3" id="KW-1185">Reference proteome</keyword>
<dbReference type="EMBL" id="WUBI01000002">
    <property type="protein sequence ID" value="MWV45321.1"/>
    <property type="molecule type" value="Genomic_DNA"/>
</dbReference>
<evidence type="ECO:0008006" key="4">
    <source>
        <dbReference type="Google" id="ProtNLM"/>
    </source>
</evidence>
<reference evidence="2 3" key="1">
    <citation type="submission" date="2019-12" db="EMBL/GenBank/DDBJ databases">
        <title>Paenibacillus sp. nov., an endophytic bacterium isolated from the stem of Dendrobium.</title>
        <authorList>
            <person name="Zhao R."/>
        </authorList>
    </citation>
    <scope>NUCLEOTIDE SEQUENCE [LARGE SCALE GENOMIC DNA]</scope>
    <source>
        <strain evidence="2 3">HJL G12</strain>
    </source>
</reference>
<feature type="signal peptide" evidence="1">
    <location>
        <begin position="1"/>
        <end position="26"/>
    </location>
</feature>
<dbReference type="InterPro" id="IPR021459">
    <property type="entry name" value="GH101-related"/>
</dbReference>
<comment type="caution">
    <text evidence="2">The sequence shown here is derived from an EMBL/GenBank/DDBJ whole genome shotgun (WGS) entry which is preliminary data.</text>
</comment>
<dbReference type="AlphaFoldDB" id="A0A7X3LGZ5"/>
<dbReference type="Pfam" id="PF11308">
    <property type="entry name" value="Glyco_hydro_129"/>
    <property type="match status" value="1"/>
</dbReference>
<protein>
    <recommendedName>
        <fullName evidence="4">Glycoside hydrolase</fullName>
    </recommendedName>
</protein>
<evidence type="ECO:0000256" key="1">
    <source>
        <dbReference type="SAM" id="SignalP"/>
    </source>
</evidence>
<sequence length="787" mass="89403">MKNNKTTITFISCAVGAALLTGIAVMKPAERTQPVAHDMNSKDASSLPEAAVMNSVDHDFNFDADPKTGQLFVEKDGIRESASLPMPQEPFTNLKKSPKSISWSYPRKQMDIRMEKKGRYLEVSLTSTGASEFEWPRVQGESYTLPLGEGKYIPSEDKVWKRFLDNSSMNFIESFSMRFFAVNQKKYSILYIADDMYNDTIRFNAEPEIQMSFTHQFPSINPAKTYRFRIYVTDNDPVQISQIYRSYIQEKGQFTTLETKAASNPDVNKLFGAPHIYLWSSQALTKDNIHWNTLIQSIGGPLSGWIGELLTKYSEDGSGEYKQVLKDVAKQHYIDNYQKQTITKALNDVLKMPQFYKPGLFAIPDEESKAWIEQGISRLSEQQLYALNKKLLKSALNNSVDPIDHWASQASTDLLKDMHNAGIRKAWIGLPNWADGLQNPGLVKEAVQLGYLVGPYDSYHSIQQKASRDWNTASFTDASLYDAATIENEEGQKIKGFLGKGRKLNPTLSLPSVQQRISRILQDGIPFNSWFIDCDATGEIYDDYSQAHPTTQQQDLQARLQRMQYIRDDKHMVIGSEGGNDFASSTIAFAHGIETPVIQWSDPDMRTNKTSPYYVGGYWSAGGGTPDRYAKTVPIKPDYQHVYTDPAYSLPLYKLVYNDSVITTHHWEWGSLKIRDEIGSRMLSELLYNVPPLYHLDQDSWNKNKQLITDYLKVWSPFHEKAVTKPMTSYQILSSDRLVQSATYGEDLRIVVNFSAQDFSYHKQTVPAKSAMIYDGDKVQTFHAPNV</sequence>
<evidence type="ECO:0000313" key="2">
    <source>
        <dbReference type="EMBL" id="MWV45321.1"/>
    </source>
</evidence>
<name>A0A7X3LGZ5_9BACL</name>
<evidence type="ECO:0000313" key="3">
    <source>
        <dbReference type="Proteomes" id="UP000460318"/>
    </source>
</evidence>
<proteinExistence type="predicted"/>
<accession>A0A7X3LGZ5</accession>
<feature type="chain" id="PRO_5038712480" description="Glycoside hydrolase" evidence="1">
    <location>
        <begin position="27"/>
        <end position="787"/>
    </location>
</feature>